<organism evidence="1 2">
    <name type="scientific">Phlebiopsis gigantea (strain 11061_1 CR5-6)</name>
    <name type="common">White-rot fungus</name>
    <name type="synonym">Peniophora gigantea</name>
    <dbReference type="NCBI Taxonomy" id="745531"/>
    <lineage>
        <taxon>Eukaryota</taxon>
        <taxon>Fungi</taxon>
        <taxon>Dikarya</taxon>
        <taxon>Basidiomycota</taxon>
        <taxon>Agaricomycotina</taxon>
        <taxon>Agaricomycetes</taxon>
        <taxon>Polyporales</taxon>
        <taxon>Phanerochaetaceae</taxon>
        <taxon>Phlebiopsis</taxon>
    </lineage>
</organism>
<keyword evidence="2" id="KW-1185">Reference proteome</keyword>
<sequence>MPLSPESTQKVWLIDDIVPEVLLFLHKEKTTLSACTLVCRSWVHPASQHLFRRICFRPGRPPETTNAISSTTTFEELLEFLETCGRARSALRKLSLCSRAHAAGDILGKDNEHLLDVFALFADVQRLVHKRMLPIPVTSSNSTLWRDPEIDRRLADMPKLSIASLSLDTYTGQDPPRGSSTLPFIFLDVFRSVADPAVLRKIEHVSLFKQMDLILLDMFMRDIVSSVEEVNLRISSTSVDTGFLRPFHGHHTSLPVLKTCPKLAKVSLYVDLWPWQGSDGSHVGNLRTFVAALSVAESACAAPALRELELVLLLRHNALSVPLATMTPRNVVARVRELPWERLGELLPARTRTLERVCVRLDKNVPPYRAPWLGDQVKEVLNGRLPSRVAELICYH</sequence>
<accession>A0A0C3PGH3</accession>
<evidence type="ECO:0000313" key="2">
    <source>
        <dbReference type="Proteomes" id="UP000053257"/>
    </source>
</evidence>
<protein>
    <recommendedName>
        <fullName evidence="3">F-box domain-containing protein</fullName>
    </recommendedName>
</protein>
<dbReference type="OrthoDB" id="2800661at2759"/>
<evidence type="ECO:0000313" key="1">
    <source>
        <dbReference type="EMBL" id="KIP04838.1"/>
    </source>
</evidence>
<evidence type="ECO:0008006" key="3">
    <source>
        <dbReference type="Google" id="ProtNLM"/>
    </source>
</evidence>
<dbReference type="AlphaFoldDB" id="A0A0C3PGH3"/>
<proteinExistence type="predicted"/>
<gene>
    <name evidence="1" type="ORF">PHLGIDRAFT_179970</name>
</gene>
<reference evidence="1 2" key="1">
    <citation type="journal article" date="2014" name="PLoS Genet.">
        <title>Analysis of the Phlebiopsis gigantea genome, transcriptome and secretome provides insight into its pioneer colonization strategies of wood.</title>
        <authorList>
            <person name="Hori C."/>
            <person name="Ishida T."/>
            <person name="Igarashi K."/>
            <person name="Samejima M."/>
            <person name="Suzuki H."/>
            <person name="Master E."/>
            <person name="Ferreira P."/>
            <person name="Ruiz-Duenas F.J."/>
            <person name="Held B."/>
            <person name="Canessa P."/>
            <person name="Larrondo L.F."/>
            <person name="Schmoll M."/>
            <person name="Druzhinina I.S."/>
            <person name="Kubicek C.P."/>
            <person name="Gaskell J.A."/>
            <person name="Kersten P."/>
            <person name="St John F."/>
            <person name="Glasner J."/>
            <person name="Sabat G."/>
            <person name="Splinter BonDurant S."/>
            <person name="Syed K."/>
            <person name="Yadav J."/>
            <person name="Mgbeahuruike A.C."/>
            <person name="Kovalchuk A."/>
            <person name="Asiegbu F.O."/>
            <person name="Lackner G."/>
            <person name="Hoffmeister D."/>
            <person name="Rencoret J."/>
            <person name="Gutierrez A."/>
            <person name="Sun H."/>
            <person name="Lindquist E."/>
            <person name="Barry K."/>
            <person name="Riley R."/>
            <person name="Grigoriev I.V."/>
            <person name="Henrissat B."/>
            <person name="Kues U."/>
            <person name="Berka R.M."/>
            <person name="Martinez A.T."/>
            <person name="Covert S.F."/>
            <person name="Blanchette R.A."/>
            <person name="Cullen D."/>
        </authorList>
    </citation>
    <scope>NUCLEOTIDE SEQUENCE [LARGE SCALE GENOMIC DNA]</scope>
    <source>
        <strain evidence="1 2">11061_1 CR5-6</strain>
    </source>
</reference>
<dbReference type="Proteomes" id="UP000053257">
    <property type="component" value="Unassembled WGS sequence"/>
</dbReference>
<dbReference type="EMBL" id="KN840561">
    <property type="protein sequence ID" value="KIP04838.1"/>
    <property type="molecule type" value="Genomic_DNA"/>
</dbReference>
<name>A0A0C3PGH3_PHLG1</name>
<dbReference type="HOGENOM" id="CLU_696586_0_0_1"/>